<reference evidence="1" key="1">
    <citation type="submission" date="2022-10" db="EMBL/GenBank/DDBJ databases">
        <title>Adaptive evolution leads to modifications in subtelomeric GC content in a zoonotic Cryptosporidium species.</title>
        <authorList>
            <person name="Li J."/>
            <person name="Feng Y."/>
            <person name="Xiao L."/>
        </authorList>
    </citation>
    <scope>NUCLEOTIDE SEQUENCE</scope>
    <source>
        <strain evidence="1">25894</strain>
    </source>
</reference>
<gene>
    <name evidence="1" type="ORF">OJ252_2870</name>
</gene>
<organism evidence="1 2">
    <name type="scientific">Cryptosporidium canis</name>
    <dbReference type="NCBI Taxonomy" id="195482"/>
    <lineage>
        <taxon>Eukaryota</taxon>
        <taxon>Sar</taxon>
        <taxon>Alveolata</taxon>
        <taxon>Apicomplexa</taxon>
        <taxon>Conoidasida</taxon>
        <taxon>Coccidia</taxon>
        <taxon>Eucoccidiorida</taxon>
        <taxon>Eimeriorina</taxon>
        <taxon>Cryptosporidiidae</taxon>
        <taxon>Cryptosporidium</taxon>
    </lineage>
</organism>
<accession>A0ABQ8P417</accession>
<evidence type="ECO:0000313" key="1">
    <source>
        <dbReference type="EMBL" id="KAJ1607375.1"/>
    </source>
</evidence>
<dbReference type="EMBL" id="JAPCXB010000122">
    <property type="protein sequence ID" value="KAJ1607375.1"/>
    <property type="molecule type" value="Genomic_DNA"/>
</dbReference>
<dbReference type="Proteomes" id="UP001071777">
    <property type="component" value="Unassembled WGS sequence"/>
</dbReference>
<sequence>MDKNLICGKIVNLRVDAESSLRSSSSRIERILTDGQPLFSEEVGSFSSNAEKFYISTSNKATEQILGVMHYPNNSKWELINMQFINILKNLDSLTNIIFCVQKNYGDNIQYMNISQSYCMASTSENLAARSLCINEASKDELLISIHRRLSILKPFVHLINNEVLRVPSRILTHLSALRVLNELLPIWNISVSSQNYDETPSFHSRGNVLSSVISLQLPSRNAFLGQTESIISKSMGRADNNSLFGDLFVTLLFNCKNEFSFRPEIQNLRALVKLPEFMSNLIDNNFQLYIKITENIPESKRVAFDTKPNIIFPSCLNSTLAKQIHSILHKAHWVLIDQLIFHIMVHQIINIQRDQPEIISIRELDSEHVVFSIHETNSNINNNIYAGLGLISSDVSINYRSVKAENEPLLTRTEVTALKLLREAFLDAWRDSTKWKLSEELDPPINCVKSCKYSNKLLEGWALKLAKKCIKYQRNVSRVREYKKSKADSAC</sequence>
<evidence type="ECO:0000313" key="2">
    <source>
        <dbReference type="Proteomes" id="UP001071777"/>
    </source>
</evidence>
<proteinExistence type="predicted"/>
<protein>
    <submittedName>
        <fullName evidence="1">Uncharacterized protein</fullName>
    </submittedName>
</protein>
<name>A0ABQ8P417_9CRYT</name>
<comment type="caution">
    <text evidence="1">The sequence shown here is derived from an EMBL/GenBank/DDBJ whole genome shotgun (WGS) entry which is preliminary data.</text>
</comment>
<keyword evidence="2" id="KW-1185">Reference proteome</keyword>